<keyword evidence="7" id="KW-1185">Reference proteome</keyword>
<evidence type="ECO:0000256" key="4">
    <source>
        <dbReference type="SAM" id="SignalP"/>
    </source>
</evidence>
<evidence type="ECO:0000259" key="5">
    <source>
        <dbReference type="PROSITE" id="PS50240"/>
    </source>
</evidence>
<dbReference type="PRINTS" id="PR00722">
    <property type="entry name" value="CHYMOTRYPSIN"/>
</dbReference>
<evidence type="ECO:0000256" key="2">
    <source>
        <dbReference type="ARBA" id="ARBA00023157"/>
    </source>
</evidence>
<evidence type="ECO:0000313" key="6">
    <source>
        <dbReference type="EMBL" id="NRN71249.1"/>
    </source>
</evidence>
<comment type="similarity">
    <text evidence="1">Belongs to the peptidase S1 family.</text>
</comment>
<dbReference type="Gene3D" id="2.40.10.10">
    <property type="entry name" value="Trypsin-like serine proteases"/>
    <property type="match status" value="1"/>
</dbReference>
<dbReference type="CDD" id="cd00190">
    <property type="entry name" value="Tryp_SPc"/>
    <property type="match status" value="1"/>
</dbReference>
<dbReference type="InterPro" id="IPR018114">
    <property type="entry name" value="TRYPSIN_HIS"/>
</dbReference>
<dbReference type="InterPro" id="IPR033116">
    <property type="entry name" value="TRYPSIN_SER"/>
</dbReference>
<accession>A0ABX2FJE6</accession>
<dbReference type="PROSITE" id="PS00134">
    <property type="entry name" value="TRYPSIN_HIS"/>
    <property type="match status" value="1"/>
</dbReference>
<organism evidence="6 7">
    <name type="scientific">Kibdelosporangium persicum</name>
    <dbReference type="NCBI Taxonomy" id="2698649"/>
    <lineage>
        <taxon>Bacteria</taxon>
        <taxon>Bacillati</taxon>
        <taxon>Actinomycetota</taxon>
        <taxon>Actinomycetes</taxon>
        <taxon>Pseudonocardiales</taxon>
        <taxon>Pseudonocardiaceae</taxon>
        <taxon>Kibdelosporangium</taxon>
    </lineage>
</organism>
<dbReference type="InterPro" id="IPR001254">
    <property type="entry name" value="Trypsin_dom"/>
</dbReference>
<reference evidence="6 7" key="1">
    <citation type="submission" date="2020-01" db="EMBL/GenBank/DDBJ databases">
        <title>Kibdelosporangium persica a novel Actinomycetes from a hot desert in Iran.</title>
        <authorList>
            <person name="Safaei N."/>
            <person name="Zaburannyi N."/>
            <person name="Mueller R."/>
            <person name="Wink J."/>
        </authorList>
    </citation>
    <scope>NUCLEOTIDE SEQUENCE [LARGE SCALE GENOMIC DNA]</scope>
    <source>
        <strain evidence="6 7">4NS15</strain>
    </source>
</reference>
<dbReference type="SUPFAM" id="SSF50494">
    <property type="entry name" value="Trypsin-like serine proteases"/>
    <property type="match status" value="1"/>
</dbReference>
<evidence type="ECO:0000256" key="3">
    <source>
        <dbReference type="RuleBase" id="RU363034"/>
    </source>
</evidence>
<dbReference type="InterPro" id="IPR050430">
    <property type="entry name" value="Peptidase_S1"/>
</dbReference>
<dbReference type="GO" id="GO:0006508">
    <property type="term" value="P:proteolysis"/>
    <property type="evidence" value="ECO:0007669"/>
    <property type="project" value="UniProtKB-KW"/>
</dbReference>
<dbReference type="Proteomes" id="UP000763557">
    <property type="component" value="Unassembled WGS sequence"/>
</dbReference>
<dbReference type="PROSITE" id="PS00135">
    <property type="entry name" value="TRYPSIN_SER"/>
    <property type="match status" value="1"/>
</dbReference>
<dbReference type="Pfam" id="PF00089">
    <property type="entry name" value="Trypsin"/>
    <property type="match status" value="1"/>
</dbReference>
<dbReference type="InterPro" id="IPR043504">
    <property type="entry name" value="Peptidase_S1_PA_chymotrypsin"/>
</dbReference>
<proteinExistence type="inferred from homology"/>
<keyword evidence="2" id="KW-1015">Disulfide bond</keyword>
<dbReference type="SMART" id="SM00020">
    <property type="entry name" value="Tryp_SPc"/>
    <property type="match status" value="1"/>
</dbReference>
<keyword evidence="4" id="KW-0732">Signal</keyword>
<sequence length="262" mass="27259">MGDKTRIGRLLAVVCLFAGLIAAAVPASAGVPIVGGTKASTVDHPYVVYLAGKDGFQYCGGTLATSEKVITAAHCVKGQPAGEVFVVAGRDDKKDTTKGVMVPVKSMWVHPDYTDALVGHDVAVLTLGKQITAYAPLPIATSTDGFAYQPKTMATILGWGRTSSGGSTSQYLLKAEVPIVSDPDCKLSFGKYNADWMVCAGYPEGGIDGCQGDSGGPLVAHGKLLGISSWGEGCALANKPGVYSRVMSYYPELVEQLKAPQP</sequence>
<protein>
    <submittedName>
        <fullName evidence="6">Serine protease</fullName>
    </submittedName>
</protein>
<dbReference type="PROSITE" id="PS50240">
    <property type="entry name" value="TRYPSIN_DOM"/>
    <property type="match status" value="1"/>
</dbReference>
<name>A0ABX2FJE6_9PSEU</name>
<dbReference type="RefSeq" id="WP_173142438.1">
    <property type="nucleotide sequence ID" value="NZ_CBCSGW010000099.1"/>
</dbReference>
<dbReference type="EMBL" id="JAAATY010000056">
    <property type="protein sequence ID" value="NRN71249.1"/>
    <property type="molecule type" value="Genomic_DNA"/>
</dbReference>
<feature type="domain" description="Peptidase S1" evidence="5">
    <location>
        <begin position="33"/>
        <end position="258"/>
    </location>
</feature>
<feature type="chain" id="PRO_5047426168" evidence="4">
    <location>
        <begin position="30"/>
        <end position="262"/>
    </location>
</feature>
<evidence type="ECO:0000313" key="7">
    <source>
        <dbReference type="Proteomes" id="UP000763557"/>
    </source>
</evidence>
<keyword evidence="3 6" id="KW-0645">Protease</keyword>
<dbReference type="GO" id="GO:0008233">
    <property type="term" value="F:peptidase activity"/>
    <property type="evidence" value="ECO:0007669"/>
    <property type="project" value="UniProtKB-KW"/>
</dbReference>
<comment type="caution">
    <text evidence="6">The sequence shown here is derived from an EMBL/GenBank/DDBJ whole genome shotgun (WGS) entry which is preliminary data.</text>
</comment>
<evidence type="ECO:0000256" key="1">
    <source>
        <dbReference type="ARBA" id="ARBA00007664"/>
    </source>
</evidence>
<feature type="signal peptide" evidence="4">
    <location>
        <begin position="1"/>
        <end position="29"/>
    </location>
</feature>
<gene>
    <name evidence="6" type="ORF">GC106_85240</name>
</gene>
<keyword evidence="3" id="KW-0378">Hydrolase</keyword>
<dbReference type="InterPro" id="IPR009003">
    <property type="entry name" value="Peptidase_S1_PA"/>
</dbReference>
<dbReference type="PANTHER" id="PTHR24276">
    <property type="entry name" value="POLYSERASE-RELATED"/>
    <property type="match status" value="1"/>
</dbReference>
<dbReference type="PANTHER" id="PTHR24276:SF98">
    <property type="entry name" value="FI18310P1-RELATED"/>
    <property type="match status" value="1"/>
</dbReference>
<dbReference type="InterPro" id="IPR001314">
    <property type="entry name" value="Peptidase_S1A"/>
</dbReference>
<keyword evidence="3" id="KW-0720">Serine protease</keyword>